<dbReference type="InterPro" id="IPR003593">
    <property type="entry name" value="AAA+_ATPase"/>
</dbReference>
<dbReference type="Proteomes" id="UP000518605">
    <property type="component" value="Unassembled WGS sequence"/>
</dbReference>
<dbReference type="FunFam" id="3.40.50.300:FF:000011">
    <property type="entry name" value="Putative ABC transporter ATP-binding component"/>
    <property type="match status" value="1"/>
</dbReference>
<feature type="domain" description="ABC transporter" evidence="3">
    <location>
        <begin position="328"/>
        <end position="540"/>
    </location>
</feature>
<dbReference type="SUPFAM" id="SSF52540">
    <property type="entry name" value="P-loop containing nucleoside triphosphate hydrolases"/>
    <property type="match status" value="2"/>
</dbReference>
<gene>
    <name evidence="4" type="ORF">FHS16_002919</name>
</gene>
<organism evidence="4 5">
    <name type="scientific">Paenibacillus endophyticus</name>
    <dbReference type="NCBI Taxonomy" id="1294268"/>
    <lineage>
        <taxon>Bacteria</taxon>
        <taxon>Bacillati</taxon>
        <taxon>Bacillota</taxon>
        <taxon>Bacilli</taxon>
        <taxon>Bacillales</taxon>
        <taxon>Paenibacillaceae</taxon>
        <taxon>Paenibacillus</taxon>
    </lineage>
</organism>
<keyword evidence="1" id="KW-0547">Nucleotide-binding</keyword>
<reference evidence="4 5" key="1">
    <citation type="submission" date="2020-08" db="EMBL/GenBank/DDBJ databases">
        <title>Genomic Encyclopedia of Type Strains, Phase III (KMG-III): the genomes of soil and plant-associated and newly described type strains.</title>
        <authorList>
            <person name="Whitman W."/>
        </authorList>
    </citation>
    <scope>NUCLEOTIDE SEQUENCE [LARGE SCALE GENOMIC DNA]</scope>
    <source>
        <strain evidence="4 5">CECT 8234</strain>
    </source>
</reference>
<dbReference type="EMBL" id="JACHXW010000007">
    <property type="protein sequence ID" value="MBB3152862.1"/>
    <property type="molecule type" value="Genomic_DNA"/>
</dbReference>
<dbReference type="InterPro" id="IPR027417">
    <property type="entry name" value="P-loop_NTPase"/>
</dbReference>
<keyword evidence="2 4" id="KW-0067">ATP-binding</keyword>
<evidence type="ECO:0000256" key="1">
    <source>
        <dbReference type="ARBA" id="ARBA00022741"/>
    </source>
</evidence>
<sequence>MIKVDNLSFSFPQKKLYTNISFTLEEGQHCAFIGTSGSGKSTLIDILTDPERYLYDGKLEIDPDCRIGHVSQFSQVDKTEEMTVFEYIGEQFIKIQDEITSIYAEMATTSDMDSLLEKYQSALDAFESMDGDNFENTINKQLNLANLMKLKDLNVSNLSGGEFKLIQVMKEMLSRPDLLIMDEPDVFLDFENLNALKKLINSHKGMLLVVTHNRYLLNHCFNKIIHLENTEIQEFDGRYIDYNFSLLQTKIELQELTVAEEEEIERNEHIIDNLRAIATYNSGASRGRALKARVKFQERLEARKIKAPFVDIKQPDIRFGMAHKMEDTTVVNVNDYSVSFDELLLENVNFEIKSTDKVAIIGANGTGKTTLLREIFQNNHDSIEINADVKVAYLSQLQGETLKDSNTILHEFIDAGFKTYDEIRSYLSNYGFEGEMLNQKIESLSGGEKNMLQLAKVSASQANLLLLDEPTSHLDIYTQIALDKAIEDYKGAILMISHDFYSVVNGMDYVLIIDDKTIRKMSMRKFRQMIYASHFNKDYLETEQKKKSLEMKIELALKDTDFELAKVWVDELEELIKLL</sequence>
<dbReference type="RefSeq" id="WP_183563309.1">
    <property type="nucleotide sequence ID" value="NZ_CBCSLB010000006.1"/>
</dbReference>
<dbReference type="PANTHER" id="PTHR42855:SF2">
    <property type="entry name" value="DRUG RESISTANCE ABC TRANSPORTER,ATP-BINDING PROTEIN"/>
    <property type="match status" value="1"/>
</dbReference>
<proteinExistence type="predicted"/>
<dbReference type="InterPro" id="IPR051309">
    <property type="entry name" value="ABCF_ATPase"/>
</dbReference>
<dbReference type="InterPro" id="IPR017871">
    <property type="entry name" value="ABC_transporter-like_CS"/>
</dbReference>
<dbReference type="GO" id="GO:0005524">
    <property type="term" value="F:ATP binding"/>
    <property type="evidence" value="ECO:0007669"/>
    <property type="project" value="UniProtKB-KW"/>
</dbReference>
<evidence type="ECO:0000256" key="2">
    <source>
        <dbReference type="ARBA" id="ARBA00022840"/>
    </source>
</evidence>
<dbReference type="InterPro" id="IPR003439">
    <property type="entry name" value="ABC_transporter-like_ATP-bd"/>
</dbReference>
<comment type="caution">
    <text evidence="4">The sequence shown here is derived from an EMBL/GenBank/DDBJ whole genome shotgun (WGS) entry which is preliminary data.</text>
</comment>
<evidence type="ECO:0000313" key="5">
    <source>
        <dbReference type="Proteomes" id="UP000518605"/>
    </source>
</evidence>
<name>A0A7W5GBE2_9BACL</name>
<keyword evidence="5" id="KW-1185">Reference proteome</keyword>
<dbReference type="SMART" id="SM00382">
    <property type="entry name" value="AAA"/>
    <property type="match status" value="2"/>
</dbReference>
<feature type="domain" description="ABC transporter" evidence="3">
    <location>
        <begin position="2"/>
        <end position="254"/>
    </location>
</feature>
<dbReference type="PROSITE" id="PS00211">
    <property type="entry name" value="ABC_TRANSPORTER_1"/>
    <property type="match status" value="1"/>
</dbReference>
<dbReference type="PROSITE" id="PS50893">
    <property type="entry name" value="ABC_TRANSPORTER_2"/>
    <property type="match status" value="2"/>
</dbReference>
<dbReference type="Gene3D" id="3.40.50.300">
    <property type="entry name" value="P-loop containing nucleotide triphosphate hydrolases"/>
    <property type="match status" value="2"/>
</dbReference>
<evidence type="ECO:0000259" key="3">
    <source>
        <dbReference type="PROSITE" id="PS50893"/>
    </source>
</evidence>
<dbReference type="PANTHER" id="PTHR42855">
    <property type="entry name" value="ABC TRANSPORTER ATP-BINDING SUBUNIT"/>
    <property type="match status" value="1"/>
</dbReference>
<dbReference type="Pfam" id="PF00005">
    <property type="entry name" value="ABC_tran"/>
    <property type="match status" value="2"/>
</dbReference>
<dbReference type="GO" id="GO:0016887">
    <property type="term" value="F:ATP hydrolysis activity"/>
    <property type="evidence" value="ECO:0007669"/>
    <property type="project" value="InterPro"/>
</dbReference>
<dbReference type="AlphaFoldDB" id="A0A7W5GBE2"/>
<evidence type="ECO:0000313" key="4">
    <source>
        <dbReference type="EMBL" id="MBB3152862.1"/>
    </source>
</evidence>
<accession>A0A7W5GBE2</accession>
<protein>
    <submittedName>
        <fullName evidence="4">ATP-binding cassette subfamily F protein 3</fullName>
    </submittedName>
</protein>